<keyword evidence="3" id="KW-1133">Transmembrane helix</keyword>
<evidence type="ECO:0000256" key="3">
    <source>
        <dbReference type="SAM" id="Phobius"/>
    </source>
</evidence>
<feature type="transmembrane region" description="Helical" evidence="3">
    <location>
        <begin position="236"/>
        <end position="257"/>
    </location>
</feature>
<feature type="compositionally biased region" description="Basic and acidic residues" evidence="2">
    <location>
        <begin position="842"/>
        <end position="852"/>
    </location>
</feature>
<keyword evidence="3" id="KW-0472">Membrane</keyword>
<gene>
    <name evidence="4" type="ORF">ACHE_80449S</name>
</gene>
<feature type="transmembrane region" description="Helical" evidence="3">
    <location>
        <begin position="27"/>
        <end position="50"/>
    </location>
</feature>
<reference evidence="4" key="2">
    <citation type="submission" date="2021-02" db="EMBL/GenBank/DDBJ databases">
        <title>Aspergillus chevalieri M1 genome sequence.</title>
        <authorList>
            <person name="Kadooka C."/>
            <person name="Mori K."/>
            <person name="Futagami T."/>
        </authorList>
    </citation>
    <scope>NUCLEOTIDE SEQUENCE</scope>
    <source>
        <strain evidence="4">M1</strain>
    </source>
</reference>
<feature type="region of interest" description="Disordered" evidence="2">
    <location>
        <begin position="465"/>
        <end position="489"/>
    </location>
</feature>
<accession>A0A7R7VXE5</accession>
<evidence type="ECO:0000313" key="4">
    <source>
        <dbReference type="EMBL" id="BCR92549.1"/>
    </source>
</evidence>
<reference evidence="4" key="1">
    <citation type="submission" date="2021-01" db="EMBL/GenBank/DDBJ databases">
        <authorList>
            <consortium name="Aspergillus chevalieri M1 genome sequencing consortium"/>
            <person name="Kazuki M."/>
            <person name="Futagami T."/>
        </authorList>
    </citation>
    <scope>NUCLEOTIDE SEQUENCE</scope>
    <source>
        <strain evidence="4">M1</strain>
    </source>
</reference>
<dbReference type="RefSeq" id="XP_043141062.1">
    <property type="nucleotide sequence ID" value="XM_043283821.1"/>
</dbReference>
<evidence type="ECO:0000256" key="1">
    <source>
        <dbReference type="SAM" id="Coils"/>
    </source>
</evidence>
<feature type="coiled-coil region" evidence="1">
    <location>
        <begin position="595"/>
        <end position="661"/>
    </location>
</feature>
<organism evidence="4 5">
    <name type="scientific">Aspergillus chevalieri</name>
    <name type="common">Eurotium chevalieri</name>
    <dbReference type="NCBI Taxonomy" id="182096"/>
    <lineage>
        <taxon>Eukaryota</taxon>
        <taxon>Fungi</taxon>
        <taxon>Dikarya</taxon>
        <taxon>Ascomycota</taxon>
        <taxon>Pezizomycotina</taxon>
        <taxon>Eurotiomycetes</taxon>
        <taxon>Eurotiomycetidae</taxon>
        <taxon>Eurotiales</taxon>
        <taxon>Aspergillaceae</taxon>
        <taxon>Aspergillus</taxon>
        <taxon>Aspergillus subgen. Aspergillus</taxon>
    </lineage>
</organism>
<dbReference type="AlphaFoldDB" id="A0A7R7VXE5"/>
<name>A0A7R7VXE5_ASPCH</name>
<keyword evidence="1" id="KW-0175">Coiled coil</keyword>
<evidence type="ECO:0000256" key="2">
    <source>
        <dbReference type="SAM" id="MobiDB-lite"/>
    </source>
</evidence>
<feature type="compositionally biased region" description="Polar residues" evidence="2">
    <location>
        <begin position="405"/>
        <end position="417"/>
    </location>
</feature>
<protein>
    <recommendedName>
        <fullName evidence="6">Integral membrane protein</fullName>
    </recommendedName>
</protein>
<dbReference type="Proteomes" id="UP000637239">
    <property type="component" value="Chromosome 8"/>
</dbReference>
<dbReference type="GeneID" id="66986898"/>
<dbReference type="KEGG" id="ache:ACHE_80449S"/>
<feature type="region of interest" description="Disordered" evidence="2">
    <location>
        <begin position="398"/>
        <end position="422"/>
    </location>
</feature>
<sequence>MTTSFEQLFLWGEIEQDPPFPEFLMNIVAYADLTAGSAILLATLILLTLVMTAWETISFLICAGSRKLVISPIKTALSLLGCYIWETFRLLLFHDDGLAKLRQRFTSWMVDSRPYHLAPSFVDWYFPLNRPIAASFRLFVTWVCGLTMYTNVLVPAARCLHGVFDGWNADIHSFYRPGAISRYYLEDRLSWHALYDGYYCLGERKGLNLHEDLLVSNWQLLSRLLNDDGEIDHYHAIMVVASVISLVILAAVTYTIVPETTAFRRAKSVLLRQDSQTDGPRPLTQAESDLWDMINGYEGDLAKRKAQLAKKNKLLVSTTAELHAMTQQKEEGWILLGKLTAHRNEAVEAHQRELSNNHHLRQQLLNIGGQLKVAEGCLQGNRQELAKERQQLAAERKRLAEERQQLASTRQNLSKQQRPADDYDYLVEERQRLDSARDQLAAERAQVSEERKQLTIERQQLVHEQQQLIKKRQKPASPRQKSSDQQHLVKERQVLDDMRERLDAQCKKLTEDRQQLADEHQRLIDEHQKSAIQHQELLDRQQHLSINNQELAIRCNELAIALGTARQEWDAAMLQLAAATDQVTDQQDQQLAIRCNELLASLEIVRQERDAAMNEMINQQKEIDSVNLSADIARVEAEIAYAQSEENEARLQQSISDLKSACDLAVEQERSATEEARKIACGLEMELNHCHKKINTALRGAQRHHEQWVASQKTIEILERRLAKYKMLDAGSTQEVPKRKIGNPVSMSAALAEKDVIVANQLAQINDLMRQLEQAKQGAPRPAVPDGKIQQNFNKLRAALDKERRERIEDNVRWSSKTRELEDANQKLRIFVSNAKSKSPRRPNDRRPPTVP</sequence>
<proteinExistence type="predicted"/>
<dbReference type="EMBL" id="AP024423">
    <property type="protein sequence ID" value="BCR92549.1"/>
    <property type="molecule type" value="Genomic_DNA"/>
</dbReference>
<evidence type="ECO:0008006" key="6">
    <source>
        <dbReference type="Google" id="ProtNLM"/>
    </source>
</evidence>
<feature type="region of interest" description="Disordered" evidence="2">
    <location>
        <begin position="825"/>
        <end position="852"/>
    </location>
</feature>
<keyword evidence="3" id="KW-0812">Transmembrane</keyword>
<keyword evidence="5" id="KW-1185">Reference proteome</keyword>
<evidence type="ECO:0000313" key="5">
    <source>
        <dbReference type="Proteomes" id="UP000637239"/>
    </source>
</evidence>